<organism evidence="2 3">
    <name type="scientific">Candidatus Minimicrobia vallesae</name>
    <dbReference type="NCBI Taxonomy" id="2841264"/>
    <lineage>
        <taxon>Bacteria</taxon>
        <taxon>Candidatus Saccharimonadota</taxon>
        <taxon>Candidatus Saccharimonadota incertae sedis</taxon>
        <taxon>Candidatus Minimicrobia</taxon>
    </lineage>
</organism>
<evidence type="ECO:0000313" key="2">
    <source>
        <dbReference type="EMBL" id="QWQ31423.1"/>
    </source>
</evidence>
<reference evidence="2" key="1">
    <citation type="submission" date="2021-06" db="EMBL/GenBank/DDBJ databases">
        <title>An adapted protocol for Saccharibacteria cultivation: two new species join this phylum of Candidate Phyla Radiations.</title>
        <authorList>
            <person name="Ibrahim A."/>
            <person name="Maatouk M."/>
            <person name="Raoult D."/>
            <person name="Bittar F."/>
        </authorList>
    </citation>
    <scope>NUCLEOTIDE SEQUENCE</scope>
    <source>
        <strain evidence="2">IHU2</strain>
    </source>
</reference>
<dbReference type="AlphaFoldDB" id="A0A8F1SAM2"/>
<name>A0A8F1SAM2_9BACT</name>
<dbReference type="GO" id="GO:0016757">
    <property type="term" value="F:glycosyltransferase activity"/>
    <property type="evidence" value="ECO:0007669"/>
    <property type="project" value="UniProtKB-KW"/>
</dbReference>
<sequence length="61" mass="7141">MKILLIMRKCEITRSYLLLFLLIILQLEYLRDMVQSVESQSYANWELIIVDDASPDTCCEG</sequence>
<gene>
    <name evidence="2" type="ORF">KOY49_04745</name>
</gene>
<evidence type="ECO:0000259" key="1">
    <source>
        <dbReference type="Pfam" id="PF00535"/>
    </source>
</evidence>
<dbReference type="InterPro" id="IPR029044">
    <property type="entry name" value="Nucleotide-diphossugar_trans"/>
</dbReference>
<dbReference type="RefSeq" id="WP_376787520.1">
    <property type="nucleotide sequence ID" value="NZ_CP076459.1"/>
</dbReference>
<keyword evidence="2" id="KW-0808">Transferase</keyword>
<dbReference type="SUPFAM" id="SSF53448">
    <property type="entry name" value="Nucleotide-diphospho-sugar transferases"/>
    <property type="match status" value="1"/>
</dbReference>
<dbReference type="Proteomes" id="UP000677117">
    <property type="component" value="Chromosome"/>
</dbReference>
<dbReference type="InterPro" id="IPR001173">
    <property type="entry name" value="Glyco_trans_2-like"/>
</dbReference>
<keyword evidence="3" id="KW-1185">Reference proteome</keyword>
<keyword evidence="2" id="KW-0328">Glycosyltransferase</keyword>
<dbReference type="EC" id="2.4.-.-" evidence="2"/>
<dbReference type="Pfam" id="PF00535">
    <property type="entry name" value="Glycos_transf_2"/>
    <property type="match status" value="1"/>
</dbReference>
<proteinExistence type="predicted"/>
<dbReference type="Gene3D" id="3.90.550.10">
    <property type="entry name" value="Spore Coat Polysaccharide Biosynthesis Protein SpsA, Chain A"/>
    <property type="match status" value="1"/>
</dbReference>
<feature type="domain" description="Glycosyltransferase 2-like" evidence="1">
    <location>
        <begin position="28"/>
        <end position="57"/>
    </location>
</feature>
<dbReference type="EMBL" id="CP076459">
    <property type="protein sequence ID" value="QWQ31423.1"/>
    <property type="molecule type" value="Genomic_DNA"/>
</dbReference>
<protein>
    <submittedName>
        <fullName evidence="2">Glycosyltransferase</fullName>
        <ecNumber evidence="2">2.4.-.-</ecNumber>
    </submittedName>
</protein>
<dbReference type="KEGG" id="mvl:KOY49_04745"/>
<accession>A0A8F1SAM2</accession>
<evidence type="ECO:0000313" key="3">
    <source>
        <dbReference type="Proteomes" id="UP000677117"/>
    </source>
</evidence>